<dbReference type="GO" id="GO:0006952">
    <property type="term" value="P:defense response"/>
    <property type="evidence" value="ECO:0007669"/>
    <property type="project" value="UniProtKB-KW"/>
</dbReference>
<dbReference type="AlphaFoldDB" id="A0A2K3KMZ9"/>
<dbReference type="Proteomes" id="UP000236291">
    <property type="component" value="Unassembled WGS sequence"/>
</dbReference>
<feature type="domain" description="Disease resistance N-terminal" evidence="4">
    <location>
        <begin position="1"/>
        <end position="30"/>
    </location>
</feature>
<dbReference type="GO" id="GO:0000166">
    <property type="term" value="F:nucleotide binding"/>
    <property type="evidence" value="ECO:0007669"/>
    <property type="project" value="UniProtKB-KW"/>
</dbReference>
<feature type="non-terminal residue" evidence="5">
    <location>
        <position position="1"/>
    </location>
</feature>
<reference evidence="5 6" key="1">
    <citation type="journal article" date="2014" name="Am. J. Bot.">
        <title>Genome assembly and annotation for red clover (Trifolium pratense; Fabaceae).</title>
        <authorList>
            <person name="Istvanek J."/>
            <person name="Jaros M."/>
            <person name="Krenek A."/>
            <person name="Repkova J."/>
        </authorList>
    </citation>
    <scope>NUCLEOTIDE SEQUENCE [LARGE SCALE GENOMIC DNA]</scope>
    <source>
        <strain evidence="6">cv. Tatra</strain>
        <tissue evidence="5">Young leaves</tissue>
    </source>
</reference>
<dbReference type="InterPro" id="IPR041118">
    <property type="entry name" value="Rx_N"/>
</dbReference>
<reference evidence="5 6" key="2">
    <citation type="journal article" date="2017" name="Front. Plant Sci.">
        <title>Gene Classification and Mining of Molecular Markers Useful in Red Clover (Trifolium pratense) Breeding.</title>
        <authorList>
            <person name="Istvanek J."/>
            <person name="Dluhosova J."/>
            <person name="Dluhos P."/>
            <person name="Patkova L."/>
            <person name="Nedelnik J."/>
            <person name="Repkova J."/>
        </authorList>
    </citation>
    <scope>NUCLEOTIDE SEQUENCE [LARGE SCALE GENOMIC DNA]</scope>
    <source>
        <strain evidence="6">cv. Tatra</strain>
        <tissue evidence="5">Young leaves</tissue>
    </source>
</reference>
<gene>
    <name evidence="5" type="ORF">L195_g063613</name>
</gene>
<keyword evidence="2" id="KW-0547">Nucleotide-binding</keyword>
<keyword evidence="1" id="KW-0677">Repeat</keyword>
<keyword evidence="3" id="KW-0611">Plant defense</keyword>
<evidence type="ECO:0000256" key="2">
    <source>
        <dbReference type="ARBA" id="ARBA00022741"/>
    </source>
</evidence>
<accession>A0A2K3KMZ9</accession>
<evidence type="ECO:0000259" key="4">
    <source>
        <dbReference type="Pfam" id="PF18052"/>
    </source>
</evidence>
<name>A0A2K3KMZ9_TRIPR</name>
<organism evidence="5 6">
    <name type="scientific">Trifolium pratense</name>
    <name type="common">Red clover</name>
    <dbReference type="NCBI Taxonomy" id="57577"/>
    <lineage>
        <taxon>Eukaryota</taxon>
        <taxon>Viridiplantae</taxon>
        <taxon>Streptophyta</taxon>
        <taxon>Embryophyta</taxon>
        <taxon>Tracheophyta</taxon>
        <taxon>Spermatophyta</taxon>
        <taxon>Magnoliopsida</taxon>
        <taxon>eudicotyledons</taxon>
        <taxon>Gunneridae</taxon>
        <taxon>Pentapetalae</taxon>
        <taxon>rosids</taxon>
        <taxon>fabids</taxon>
        <taxon>Fabales</taxon>
        <taxon>Fabaceae</taxon>
        <taxon>Papilionoideae</taxon>
        <taxon>50 kb inversion clade</taxon>
        <taxon>NPAAA clade</taxon>
        <taxon>Hologalegina</taxon>
        <taxon>IRL clade</taxon>
        <taxon>Trifolieae</taxon>
        <taxon>Trifolium</taxon>
    </lineage>
</organism>
<evidence type="ECO:0000313" key="5">
    <source>
        <dbReference type="EMBL" id="PNX67640.1"/>
    </source>
</evidence>
<dbReference type="Pfam" id="PF18052">
    <property type="entry name" value="Rx_N"/>
    <property type="match status" value="1"/>
</dbReference>
<proteinExistence type="predicted"/>
<protein>
    <submittedName>
        <fullName evidence="5">Disease resistance rpp13-like protein 1-like</fullName>
    </submittedName>
</protein>
<dbReference type="EMBL" id="ASHM01213458">
    <property type="protein sequence ID" value="PNX67640.1"/>
    <property type="molecule type" value="Genomic_DNA"/>
</dbReference>
<evidence type="ECO:0000256" key="3">
    <source>
        <dbReference type="ARBA" id="ARBA00022821"/>
    </source>
</evidence>
<sequence>QWLDMLRDAVFEAEDLFDEINTEALKCKVEVEYQTLTATAQNV</sequence>
<comment type="caution">
    <text evidence="5">The sequence shown here is derived from an EMBL/GenBank/DDBJ whole genome shotgun (WGS) entry which is preliminary data.</text>
</comment>
<evidence type="ECO:0000313" key="6">
    <source>
        <dbReference type="Proteomes" id="UP000236291"/>
    </source>
</evidence>
<evidence type="ECO:0000256" key="1">
    <source>
        <dbReference type="ARBA" id="ARBA00022737"/>
    </source>
</evidence>